<evidence type="ECO:0000313" key="2">
    <source>
        <dbReference type="Proteomes" id="UP000177025"/>
    </source>
</evidence>
<dbReference type="EMBL" id="MEUM01000047">
    <property type="protein sequence ID" value="OGC42885.1"/>
    <property type="molecule type" value="Genomic_DNA"/>
</dbReference>
<comment type="caution">
    <text evidence="1">The sequence shown here is derived from an EMBL/GenBank/DDBJ whole genome shotgun (WGS) entry which is preliminary data.</text>
</comment>
<dbReference type="Proteomes" id="UP000177025">
    <property type="component" value="Unassembled WGS sequence"/>
</dbReference>
<name>A0A1F4UD42_UNCW3</name>
<sequence>MLNPVNNDLIFCTADKAAVKAAYLCGLTNRVVSLEYCFGRSTKLNLPNKCTEKVMRHLKADAIQYFGTIE</sequence>
<evidence type="ECO:0000313" key="1">
    <source>
        <dbReference type="EMBL" id="OGC42885.1"/>
    </source>
</evidence>
<reference evidence="1 2" key="1">
    <citation type="journal article" date="2016" name="Nat. Commun.">
        <title>Thousands of microbial genomes shed light on interconnected biogeochemical processes in an aquifer system.</title>
        <authorList>
            <person name="Anantharaman K."/>
            <person name="Brown C.T."/>
            <person name="Hug L.A."/>
            <person name="Sharon I."/>
            <person name="Castelle C.J."/>
            <person name="Probst A.J."/>
            <person name="Thomas B.C."/>
            <person name="Singh A."/>
            <person name="Wilkins M.J."/>
            <person name="Karaoz U."/>
            <person name="Brodie E.L."/>
            <person name="Williams K.H."/>
            <person name="Hubbard S.S."/>
            <person name="Banfield J.F."/>
        </authorList>
    </citation>
    <scope>NUCLEOTIDE SEQUENCE [LARGE SCALE GENOMIC DNA]</scope>
</reference>
<dbReference type="AlphaFoldDB" id="A0A1F4UD42"/>
<gene>
    <name evidence="1" type="ORF">A2Y85_02340</name>
</gene>
<protein>
    <submittedName>
        <fullName evidence="1">Uncharacterized protein</fullName>
    </submittedName>
</protein>
<organism evidence="1 2">
    <name type="scientific">candidate division WOR-3 bacterium RBG_13_43_14</name>
    <dbReference type="NCBI Taxonomy" id="1802590"/>
    <lineage>
        <taxon>Bacteria</taxon>
        <taxon>Bacteria division WOR-3</taxon>
    </lineage>
</organism>
<proteinExistence type="predicted"/>
<accession>A0A1F4UD42</accession>